<reference evidence="1" key="1">
    <citation type="submission" date="2006-12" db="EMBL/GenBank/DDBJ databases">
        <title>Complete sequence of Mycobacterium vanbaalenii PYR-1.</title>
        <authorList>
            <consortium name="US DOE Joint Genome Institute"/>
            <person name="Copeland A."/>
            <person name="Lucas S."/>
            <person name="Lapidus A."/>
            <person name="Barry K."/>
            <person name="Detter J.C."/>
            <person name="Glavina del Rio T."/>
            <person name="Hammon N."/>
            <person name="Israni S."/>
            <person name="Dalin E."/>
            <person name="Tice H."/>
            <person name="Pitluck S."/>
            <person name="Singan V."/>
            <person name="Schmutz J."/>
            <person name="Larimer F."/>
            <person name="Land M."/>
            <person name="Hauser L."/>
            <person name="Kyrpides N."/>
            <person name="Anderson I.J."/>
            <person name="Miller C."/>
            <person name="Richardson P."/>
        </authorList>
    </citation>
    <scope>NUCLEOTIDE SEQUENCE [LARGE SCALE GENOMIC DNA]</scope>
    <source>
        <strain evidence="1">PYR-1</strain>
    </source>
</reference>
<dbReference type="EMBL" id="CP000511">
    <property type="protein sequence ID" value="ABM16780.1"/>
    <property type="molecule type" value="Genomic_DNA"/>
</dbReference>
<dbReference type="RefSeq" id="WP_011783124.1">
    <property type="nucleotide sequence ID" value="NC_008726.1"/>
</dbReference>
<organism evidence="1 2">
    <name type="scientific">Mycolicibacterium vanbaalenii (strain DSM 7251 / JCM 13017 / BCRC 16820 / KCTC 9966 / NRRL B-24157 / PYR-1)</name>
    <name type="common">Mycobacterium vanbaalenii</name>
    <dbReference type="NCBI Taxonomy" id="350058"/>
    <lineage>
        <taxon>Bacteria</taxon>
        <taxon>Bacillati</taxon>
        <taxon>Actinomycetota</taxon>
        <taxon>Actinomycetes</taxon>
        <taxon>Mycobacteriales</taxon>
        <taxon>Mycobacteriaceae</taxon>
        <taxon>Mycolicibacterium</taxon>
    </lineage>
</organism>
<protein>
    <submittedName>
        <fullName evidence="1">Uncharacterized protein</fullName>
    </submittedName>
</protein>
<dbReference type="HOGENOM" id="CLU_1756875_0_0_11"/>
<evidence type="ECO:0000313" key="2">
    <source>
        <dbReference type="Proteomes" id="UP000009159"/>
    </source>
</evidence>
<dbReference type="AlphaFoldDB" id="A1THY0"/>
<dbReference type="eggNOG" id="COG1201">
    <property type="taxonomic scope" value="Bacteria"/>
</dbReference>
<gene>
    <name evidence="1" type="ordered locus">Mvan_6026</name>
</gene>
<accession>A1THY0</accession>
<proteinExistence type="predicted"/>
<keyword evidence="2" id="KW-1185">Reference proteome</keyword>
<dbReference type="Proteomes" id="UP000009159">
    <property type="component" value="Chromosome"/>
</dbReference>
<sequence length="148" mass="15719">MDGANGAVDDRDSHVAALESKAWKQWLRLSNWLGISDHSRVSTRTLLATAPAAMSGGPDEPSLSPEWQSLIDEAVSEVERNLIRALADSGATLPVLGYETEDGDVIDFAWADARVGVAIDGSGEADGWTFCPPDPAKILEALKLSGVM</sequence>
<dbReference type="KEGG" id="mva:Mvan_6026"/>
<name>A1THY0_MYCVP</name>
<dbReference type="STRING" id="350058.Mvan_6026"/>
<evidence type="ECO:0000313" key="1">
    <source>
        <dbReference type="EMBL" id="ABM16780.1"/>
    </source>
</evidence>